<evidence type="ECO:0000313" key="1">
    <source>
        <dbReference type="EMBL" id="KAF2107755.1"/>
    </source>
</evidence>
<dbReference type="AlphaFoldDB" id="A0A6A5YKY0"/>
<name>A0A6A5YKY0_9PLEO</name>
<keyword evidence="2" id="KW-1185">Reference proteome</keyword>
<gene>
    <name evidence="1" type="ORF">BDV96DRAFT_294331</name>
</gene>
<protein>
    <submittedName>
        <fullName evidence="1">Uncharacterized protein</fullName>
    </submittedName>
</protein>
<reference evidence="1" key="1">
    <citation type="journal article" date="2020" name="Stud. Mycol.">
        <title>101 Dothideomycetes genomes: a test case for predicting lifestyles and emergence of pathogens.</title>
        <authorList>
            <person name="Haridas S."/>
            <person name="Albert R."/>
            <person name="Binder M."/>
            <person name="Bloem J."/>
            <person name="Labutti K."/>
            <person name="Salamov A."/>
            <person name="Andreopoulos B."/>
            <person name="Baker S."/>
            <person name="Barry K."/>
            <person name="Bills G."/>
            <person name="Bluhm B."/>
            <person name="Cannon C."/>
            <person name="Castanera R."/>
            <person name="Culley D."/>
            <person name="Daum C."/>
            <person name="Ezra D."/>
            <person name="Gonzalez J."/>
            <person name="Henrissat B."/>
            <person name="Kuo A."/>
            <person name="Liang C."/>
            <person name="Lipzen A."/>
            <person name="Lutzoni F."/>
            <person name="Magnuson J."/>
            <person name="Mondo S."/>
            <person name="Nolan M."/>
            <person name="Ohm R."/>
            <person name="Pangilinan J."/>
            <person name="Park H.-J."/>
            <person name="Ramirez L."/>
            <person name="Alfaro M."/>
            <person name="Sun H."/>
            <person name="Tritt A."/>
            <person name="Yoshinaga Y."/>
            <person name="Zwiers L.-H."/>
            <person name="Turgeon B."/>
            <person name="Goodwin S."/>
            <person name="Spatafora J."/>
            <person name="Crous P."/>
            <person name="Grigoriev I."/>
        </authorList>
    </citation>
    <scope>NUCLEOTIDE SEQUENCE</scope>
    <source>
        <strain evidence="1">CBS 627.86</strain>
    </source>
</reference>
<dbReference type="Proteomes" id="UP000799770">
    <property type="component" value="Unassembled WGS sequence"/>
</dbReference>
<dbReference type="EMBL" id="ML977352">
    <property type="protein sequence ID" value="KAF2107755.1"/>
    <property type="molecule type" value="Genomic_DNA"/>
</dbReference>
<accession>A0A6A5YKY0</accession>
<evidence type="ECO:0000313" key="2">
    <source>
        <dbReference type="Proteomes" id="UP000799770"/>
    </source>
</evidence>
<proteinExistence type="predicted"/>
<organism evidence="1 2">
    <name type="scientific">Lophiotrema nucula</name>
    <dbReference type="NCBI Taxonomy" id="690887"/>
    <lineage>
        <taxon>Eukaryota</taxon>
        <taxon>Fungi</taxon>
        <taxon>Dikarya</taxon>
        <taxon>Ascomycota</taxon>
        <taxon>Pezizomycotina</taxon>
        <taxon>Dothideomycetes</taxon>
        <taxon>Pleosporomycetidae</taxon>
        <taxon>Pleosporales</taxon>
        <taxon>Lophiotremataceae</taxon>
        <taxon>Lophiotrema</taxon>
    </lineage>
</organism>
<sequence>MEGLLPQPASTAPSNRSLHFHCSLAWASTFVRAYIIRISITCHLPTTSLFRSITTLRHALSGRPSVIHVIPDRVISAVLYHDPLTCPEHVQQARSACSFLRAYGGCRNFLCYRSVLANIHLGTGSIGVSAGDPRLNLTELQQCSTGSQMPDWQ</sequence>